<dbReference type="Proteomes" id="UP000292262">
    <property type="component" value="Unassembled WGS sequence"/>
</dbReference>
<sequence length="833" mass="94647">MGSRSLLIFTTFICSLSLYSQDLEQIGKAKLLNLTGGIAANGVFYDGTANRDPFTYFVNGNLNLNISGVYNIPFSFSYTNQKFNTSNPFSFNRLSIHPSYKWITTHIGDVNMTFSPYTLNGHQFTGVGVDLAPPNTNLKVSAMYGRLLKESEHDTIAVNSEPAYKRMGYGLKAVYANEKFSVSGTVFSAKDDEGSINQPVPIEFELQAKENVVASAEGSVKLFDRGEIRVEYATSLITEDISAEGINQKAVFSNLIATNATTRQYRAYNANFNYQVGQGTVGAGYEYIDPDYRTFGAYFFNNDLENFTVNASQTIFNNKVNISVNAGLQRDDLDNTKSSQLQRVVSAVNVNYAASDKITFTGGYSNFQSYTNIKSQFDFINEVSQSDNIDTLDFQQITQSANLNANFILKDAETKKRNLNIAVSYQGATNKQGGEVAENGSSNFYNGSSTYTLGYPNINLNVSGSVNVTYNTIGTEENITFGPIVSANKLFFDKKLRTSASVSYNQTNIAGEKQGDVTNIRLGGNYIYKKKHGLNLTLLTQFRNSENSSNQDFTATIGYNYTFDKIKPPRIQFNKREKTKKERTKKSRDKRKRSKKEEEALLNFRYRDSSYQGTMAEVDVQLEAMQNHSYFDHIPAYKKGELTMLRSIASDQRNTEDYKENALIFLKELYSYEDFLKNYNQMVFEILTELRRDMNRLDYAFEKAFVKAKVTVDNHQLHQLSDEEKQTKGRELQKQYVTLIEAREKALARLIGHRWMLPIISSYNTLVKVEKPDKLLATLMEKEKDNIFRLKDKGESEQKIELYLITRIIDFYLKESLKHTSPDKFELKYIDKN</sequence>
<dbReference type="EMBL" id="SGXE01000003">
    <property type="protein sequence ID" value="RZS92438.1"/>
    <property type="molecule type" value="Genomic_DNA"/>
</dbReference>
<feature type="compositionally biased region" description="Basic residues" evidence="1">
    <location>
        <begin position="581"/>
        <end position="594"/>
    </location>
</feature>
<gene>
    <name evidence="2" type="ORF">EV197_2576</name>
</gene>
<protein>
    <submittedName>
        <fullName evidence="2">Uncharacterized protein</fullName>
    </submittedName>
</protein>
<dbReference type="AlphaFoldDB" id="A0A4Q7NZK0"/>
<evidence type="ECO:0000313" key="3">
    <source>
        <dbReference type="Proteomes" id="UP000292262"/>
    </source>
</evidence>
<feature type="region of interest" description="Disordered" evidence="1">
    <location>
        <begin position="572"/>
        <end position="596"/>
    </location>
</feature>
<organism evidence="2 3">
    <name type="scientific">Aquimarina brevivitae</name>
    <dbReference type="NCBI Taxonomy" id="323412"/>
    <lineage>
        <taxon>Bacteria</taxon>
        <taxon>Pseudomonadati</taxon>
        <taxon>Bacteroidota</taxon>
        <taxon>Flavobacteriia</taxon>
        <taxon>Flavobacteriales</taxon>
        <taxon>Flavobacteriaceae</taxon>
        <taxon>Aquimarina</taxon>
    </lineage>
</organism>
<proteinExistence type="predicted"/>
<evidence type="ECO:0000256" key="1">
    <source>
        <dbReference type="SAM" id="MobiDB-lite"/>
    </source>
</evidence>
<name>A0A4Q7NZK0_9FLAO</name>
<evidence type="ECO:0000313" key="2">
    <source>
        <dbReference type="EMBL" id="RZS92438.1"/>
    </source>
</evidence>
<keyword evidence="3" id="KW-1185">Reference proteome</keyword>
<accession>A0A4Q7NZK0</accession>
<comment type="caution">
    <text evidence="2">The sequence shown here is derived from an EMBL/GenBank/DDBJ whole genome shotgun (WGS) entry which is preliminary data.</text>
</comment>
<reference evidence="2 3" key="1">
    <citation type="submission" date="2019-02" db="EMBL/GenBank/DDBJ databases">
        <title>Genomic Encyclopedia of Type Strains, Phase IV (KMG-IV): sequencing the most valuable type-strain genomes for metagenomic binning, comparative biology and taxonomic classification.</title>
        <authorList>
            <person name="Goeker M."/>
        </authorList>
    </citation>
    <scope>NUCLEOTIDE SEQUENCE [LARGE SCALE GENOMIC DNA]</scope>
    <source>
        <strain evidence="2 3">DSM 17196</strain>
    </source>
</reference>